<feature type="transmembrane region" description="Helical" evidence="1">
    <location>
        <begin position="143"/>
        <end position="163"/>
    </location>
</feature>
<evidence type="ECO:0000256" key="1">
    <source>
        <dbReference type="SAM" id="Phobius"/>
    </source>
</evidence>
<dbReference type="GO" id="GO:0005886">
    <property type="term" value="C:plasma membrane"/>
    <property type="evidence" value="ECO:0007669"/>
    <property type="project" value="UniProtKB-SubCell"/>
</dbReference>
<name>A0A7Y0Q747_9GAMM</name>
<keyword evidence="3" id="KW-1185">Reference proteome</keyword>
<keyword evidence="1" id="KW-1133">Transmembrane helix</keyword>
<keyword evidence="1" id="KW-0472">Membrane</keyword>
<dbReference type="Proteomes" id="UP000568664">
    <property type="component" value="Unassembled WGS sequence"/>
</dbReference>
<evidence type="ECO:0000313" key="3">
    <source>
        <dbReference type="Proteomes" id="UP000568664"/>
    </source>
</evidence>
<protein>
    <submittedName>
        <fullName evidence="2">ABC transporter permease subunit</fullName>
    </submittedName>
</protein>
<feature type="transmembrane region" description="Helical" evidence="1">
    <location>
        <begin position="175"/>
        <end position="196"/>
    </location>
</feature>
<dbReference type="RefSeq" id="WP_169073951.1">
    <property type="nucleotide sequence ID" value="NZ_JABBXH010000001.1"/>
</dbReference>
<feature type="transmembrane region" description="Helical" evidence="1">
    <location>
        <begin position="36"/>
        <end position="54"/>
    </location>
</feature>
<feature type="transmembrane region" description="Helical" evidence="1">
    <location>
        <begin position="256"/>
        <end position="277"/>
    </location>
</feature>
<sequence>MQSSTIDTVRQPTSISRIWTIANYELTRLFNTKRGWMALIAFAIVWYFILRYPVYYASSIISQPQLEDTLKQVFGMVGVENLLAWPVPELAVYWVTSLILYPLFALLITSDQISSDKARGTLRFIVLRTTRFELFFGRYLGQLLILTILILATLLAASAMAIYRDPVLSSSFASHFGFILFHMLFVLAPVVAVTALTSVVCQSARSATFLAIIGIGFSIILVAVVSYYIPQLSLLSDVLLGAQVTDLATSSGMDSMSYLILPISQTVVILIIAMFLFNRRAL</sequence>
<organism evidence="2 3">
    <name type="scientific">Thalassotalea algicola</name>
    <dbReference type="NCBI Taxonomy" id="2716224"/>
    <lineage>
        <taxon>Bacteria</taxon>
        <taxon>Pseudomonadati</taxon>
        <taxon>Pseudomonadota</taxon>
        <taxon>Gammaproteobacteria</taxon>
        <taxon>Alteromonadales</taxon>
        <taxon>Colwelliaceae</taxon>
        <taxon>Thalassotalea</taxon>
    </lineage>
</organism>
<proteinExistence type="predicted"/>
<dbReference type="GO" id="GO:0140359">
    <property type="term" value="F:ABC-type transporter activity"/>
    <property type="evidence" value="ECO:0007669"/>
    <property type="project" value="InterPro"/>
</dbReference>
<feature type="transmembrane region" description="Helical" evidence="1">
    <location>
        <begin position="91"/>
        <end position="109"/>
    </location>
</feature>
<dbReference type="AlphaFoldDB" id="A0A7Y0Q747"/>
<feature type="transmembrane region" description="Helical" evidence="1">
    <location>
        <begin position="208"/>
        <end position="229"/>
    </location>
</feature>
<accession>A0A7Y0Q747</accession>
<comment type="caution">
    <text evidence="2">The sequence shown here is derived from an EMBL/GenBank/DDBJ whole genome shotgun (WGS) entry which is preliminary data.</text>
</comment>
<dbReference type="Pfam" id="PF12679">
    <property type="entry name" value="ABC2_membrane_2"/>
    <property type="match status" value="1"/>
</dbReference>
<gene>
    <name evidence="2" type="ORF">HII17_03735</name>
</gene>
<dbReference type="PANTHER" id="PTHR43471">
    <property type="entry name" value="ABC TRANSPORTER PERMEASE"/>
    <property type="match status" value="1"/>
</dbReference>
<dbReference type="EMBL" id="JABBXH010000001">
    <property type="protein sequence ID" value="NMP30665.1"/>
    <property type="molecule type" value="Genomic_DNA"/>
</dbReference>
<keyword evidence="1" id="KW-0812">Transmembrane</keyword>
<reference evidence="2 3" key="1">
    <citation type="submission" date="2020-04" db="EMBL/GenBank/DDBJ databases">
        <title>Thalassotalea sp. M1531, isolated from the surface of marine red alga.</title>
        <authorList>
            <person name="Pang L."/>
            <person name="Lu D.-C."/>
        </authorList>
    </citation>
    <scope>NUCLEOTIDE SEQUENCE [LARGE SCALE GENOMIC DNA]</scope>
    <source>
        <strain evidence="2 3">M1531</strain>
    </source>
</reference>
<evidence type="ECO:0000313" key="2">
    <source>
        <dbReference type="EMBL" id="NMP30665.1"/>
    </source>
</evidence>